<dbReference type="Proteomes" id="UP001159364">
    <property type="component" value="Linkage Group LG02"/>
</dbReference>
<evidence type="ECO:0000313" key="1">
    <source>
        <dbReference type="EMBL" id="KAJ8771758.1"/>
    </source>
</evidence>
<proteinExistence type="predicted"/>
<comment type="caution">
    <text evidence="1">The sequence shown here is derived from an EMBL/GenBank/DDBJ whole genome shotgun (WGS) entry which is preliminary data.</text>
</comment>
<dbReference type="PANTHER" id="PTHR31182:SF15">
    <property type="entry name" value="F26K24.5 PROTEIN"/>
    <property type="match status" value="1"/>
</dbReference>
<evidence type="ECO:0000313" key="2">
    <source>
        <dbReference type="Proteomes" id="UP001159364"/>
    </source>
</evidence>
<accession>A0AAV8U060</accession>
<reference evidence="1 2" key="1">
    <citation type="submission" date="2021-09" db="EMBL/GenBank/DDBJ databases">
        <title>Genomic insights and catalytic innovation underlie evolution of tropane alkaloids biosynthesis.</title>
        <authorList>
            <person name="Wang Y.-J."/>
            <person name="Tian T."/>
            <person name="Huang J.-P."/>
            <person name="Huang S.-X."/>
        </authorList>
    </citation>
    <scope>NUCLEOTIDE SEQUENCE [LARGE SCALE GENOMIC DNA]</scope>
    <source>
        <strain evidence="1">KIB-2018</strain>
        <tissue evidence="1">Leaf</tissue>
    </source>
</reference>
<keyword evidence="2" id="KW-1185">Reference proteome</keyword>
<organism evidence="1 2">
    <name type="scientific">Erythroxylum novogranatense</name>
    <dbReference type="NCBI Taxonomy" id="1862640"/>
    <lineage>
        <taxon>Eukaryota</taxon>
        <taxon>Viridiplantae</taxon>
        <taxon>Streptophyta</taxon>
        <taxon>Embryophyta</taxon>
        <taxon>Tracheophyta</taxon>
        <taxon>Spermatophyta</taxon>
        <taxon>Magnoliopsida</taxon>
        <taxon>eudicotyledons</taxon>
        <taxon>Gunneridae</taxon>
        <taxon>Pentapetalae</taxon>
        <taxon>rosids</taxon>
        <taxon>fabids</taxon>
        <taxon>Malpighiales</taxon>
        <taxon>Erythroxylaceae</taxon>
        <taxon>Erythroxylum</taxon>
    </lineage>
</organism>
<dbReference type="AlphaFoldDB" id="A0AAV8U060"/>
<protein>
    <submittedName>
        <fullName evidence="1">Uncharacterized protein</fullName>
    </submittedName>
</protein>
<name>A0AAV8U060_9ROSI</name>
<gene>
    <name evidence="1" type="ORF">K2173_026935</name>
</gene>
<sequence length="158" mass="18157">MIRAFKQNICMFECANSIMSFEVPNFNYTIQSPREKNTFLLPPQSGETVQTNKYELSAIKAGLRKVKIFTEYVSNRRVKKGELEGSERRCFARSDDGEYNYPFDSDSLDNFEEGESDELKDDSTISKSFSYGTLAYANCGGRSFYSNMRKSGEDEDWI</sequence>
<dbReference type="EMBL" id="JAIWQS010000002">
    <property type="protein sequence ID" value="KAJ8771758.1"/>
    <property type="molecule type" value="Genomic_DNA"/>
</dbReference>
<dbReference type="PANTHER" id="PTHR31182">
    <property type="entry name" value="C2 NT-TYPE DOMAIN-CONTAINING PROTEIN"/>
    <property type="match status" value="1"/>
</dbReference>